<evidence type="ECO:0000313" key="3">
    <source>
        <dbReference type="EMBL" id="JAS24248.1"/>
    </source>
</evidence>
<dbReference type="InterPro" id="IPR020904">
    <property type="entry name" value="Sc_DH/Rdtase_CS"/>
</dbReference>
<dbReference type="AlphaFoldDB" id="A0A1B6DEX8"/>
<accession>A0A1B6DEX8</accession>
<reference evidence="3" key="1">
    <citation type="submission" date="2015-12" db="EMBL/GenBank/DDBJ databases">
        <title>De novo transcriptome assembly of four potential Pierce s Disease insect vectors from Arizona vineyards.</title>
        <authorList>
            <person name="Tassone E.E."/>
        </authorList>
    </citation>
    <scope>NUCLEOTIDE SEQUENCE</scope>
</reference>
<dbReference type="PRINTS" id="PR00081">
    <property type="entry name" value="GDHRDH"/>
</dbReference>
<evidence type="ECO:0000256" key="1">
    <source>
        <dbReference type="ARBA" id="ARBA00023002"/>
    </source>
</evidence>
<dbReference type="FunFam" id="3.40.50.720:FF:000084">
    <property type="entry name" value="Short-chain dehydrogenase reductase"/>
    <property type="match status" value="1"/>
</dbReference>
<protein>
    <recommendedName>
        <fullName evidence="2">Ketoreductase domain-containing protein</fullName>
    </recommendedName>
</protein>
<evidence type="ECO:0000313" key="4">
    <source>
        <dbReference type="EMBL" id="JAS27336.1"/>
    </source>
</evidence>
<feature type="domain" description="Ketoreductase" evidence="2">
    <location>
        <begin position="5"/>
        <end position="188"/>
    </location>
</feature>
<dbReference type="PROSITE" id="PS00061">
    <property type="entry name" value="ADH_SHORT"/>
    <property type="match status" value="1"/>
</dbReference>
<sequence>MFSGKVVLITGSSSGIGAGAAVHFSKLGANVVITGRKSDKLKNVSEQCERVGHKPLTVVGDISDYTFLDRLLKETIETYKRLDVLVNNAGIGSKGSLLTTTMADYEYTLRVNVHSVFYLTKLAMPHLIQTRGNVVNVSSAASKVPVPAILAYSMSKAAMDHFSRIVSLEMASRGVRVNVVNPGPIYTDIGVNSGATEEQVAQSYEIFAKMNPLKRVGTVEETATAIAFLASEECASYITGVCLEVDGGQRLMCVMAD</sequence>
<dbReference type="SUPFAM" id="SSF51735">
    <property type="entry name" value="NAD(P)-binding Rossmann-fold domains"/>
    <property type="match status" value="1"/>
</dbReference>
<dbReference type="InterPro" id="IPR057326">
    <property type="entry name" value="KR_dom"/>
</dbReference>
<dbReference type="PANTHER" id="PTHR43975">
    <property type="entry name" value="ZGC:101858"/>
    <property type="match status" value="1"/>
</dbReference>
<dbReference type="EMBL" id="GEDC01009962">
    <property type="protein sequence ID" value="JAS27336.1"/>
    <property type="molecule type" value="Transcribed_RNA"/>
</dbReference>
<dbReference type="InterPro" id="IPR002347">
    <property type="entry name" value="SDR_fam"/>
</dbReference>
<dbReference type="GO" id="GO:0016491">
    <property type="term" value="F:oxidoreductase activity"/>
    <property type="evidence" value="ECO:0007669"/>
    <property type="project" value="UniProtKB-KW"/>
</dbReference>
<dbReference type="InterPro" id="IPR036291">
    <property type="entry name" value="NAD(P)-bd_dom_sf"/>
</dbReference>
<dbReference type="PANTHER" id="PTHR43975:SF2">
    <property type="entry name" value="EG:BACR7A4.14 PROTEIN-RELATED"/>
    <property type="match status" value="1"/>
</dbReference>
<evidence type="ECO:0000313" key="5">
    <source>
        <dbReference type="EMBL" id="JAS30772.1"/>
    </source>
</evidence>
<dbReference type="EMBL" id="GEDC01006526">
    <property type="protein sequence ID" value="JAS30772.1"/>
    <property type="molecule type" value="Transcribed_RNA"/>
</dbReference>
<dbReference type="SMART" id="SM00822">
    <property type="entry name" value="PKS_KR"/>
    <property type="match status" value="1"/>
</dbReference>
<gene>
    <name evidence="5" type="ORF">g.40508</name>
    <name evidence="3" type="ORF">g.40509</name>
    <name evidence="4" type="ORF">g.40510</name>
</gene>
<evidence type="ECO:0000259" key="2">
    <source>
        <dbReference type="SMART" id="SM00822"/>
    </source>
</evidence>
<dbReference type="EMBL" id="GEDC01013050">
    <property type="protein sequence ID" value="JAS24248.1"/>
    <property type="molecule type" value="Transcribed_RNA"/>
</dbReference>
<dbReference type="PRINTS" id="PR00080">
    <property type="entry name" value="SDRFAMILY"/>
</dbReference>
<dbReference type="Gene3D" id="3.40.50.720">
    <property type="entry name" value="NAD(P)-binding Rossmann-like Domain"/>
    <property type="match status" value="1"/>
</dbReference>
<dbReference type="Pfam" id="PF13561">
    <property type="entry name" value="adh_short_C2"/>
    <property type="match status" value="1"/>
</dbReference>
<keyword evidence="1" id="KW-0560">Oxidoreductase</keyword>
<name>A0A1B6DEX8_9HEMI</name>
<proteinExistence type="predicted"/>
<organism evidence="3">
    <name type="scientific">Clastoptera arizonana</name>
    <name type="common">Arizona spittle bug</name>
    <dbReference type="NCBI Taxonomy" id="38151"/>
    <lineage>
        <taxon>Eukaryota</taxon>
        <taxon>Metazoa</taxon>
        <taxon>Ecdysozoa</taxon>
        <taxon>Arthropoda</taxon>
        <taxon>Hexapoda</taxon>
        <taxon>Insecta</taxon>
        <taxon>Pterygota</taxon>
        <taxon>Neoptera</taxon>
        <taxon>Paraneoptera</taxon>
        <taxon>Hemiptera</taxon>
        <taxon>Auchenorrhyncha</taxon>
        <taxon>Cercopoidea</taxon>
        <taxon>Clastopteridae</taxon>
        <taxon>Clastoptera</taxon>
    </lineage>
</organism>
<dbReference type="GO" id="GO:0006629">
    <property type="term" value="P:lipid metabolic process"/>
    <property type="evidence" value="ECO:0007669"/>
    <property type="project" value="UniProtKB-ARBA"/>
</dbReference>